<dbReference type="EMBL" id="FQVM01000013">
    <property type="protein sequence ID" value="SHE83355.1"/>
    <property type="molecule type" value="Genomic_DNA"/>
</dbReference>
<dbReference type="STRING" id="1533.SAMN05443638_11352"/>
<feature type="repeat" description="TPR" evidence="3">
    <location>
        <begin position="251"/>
        <end position="284"/>
    </location>
</feature>
<dbReference type="PANTHER" id="PTHR44186:SF1">
    <property type="entry name" value="BARDET-BIEDL SYNDROME 4 PROTEIN"/>
    <property type="match status" value="1"/>
</dbReference>
<dbReference type="SUPFAM" id="SSF48452">
    <property type="entry name" value="TPR-like"/>
    <property type="match status" value="1"/>
</dbReference>
<accession>A0A1M4WQ51</accession>
<dbReference type="InterPro" id="IPR011990">
    <property type="entry name" value="TPR-like_helical_dom_sf"/>
</dbReference>
<keyword evidence="1" id="KW-0677">Repeat</keyword>
<name>A0A1M4WQ51_9CLOT</name>
<dbReference type="PANTHER" id="PTHR44186">
    <property type="match status" value="1"/>
</dbReference>
<evidence type="ECO:0000313" key="5">
    <source>
        <dbReference type="Proteomes" id="UP000184035"/>
    </source>
</evidence>
<dbReference type="Gene3D" id="1.25.40.10">
    <property type="entry name" value="Tetratricopeptide repeat domain"/>
    <property type="match status" value="1"/>
</dbReference>
<proteinExistence type="predicted"/>
<gene>
    <name evidence="4" type="ORF">SAMN05443638_11352</name>
</gene>
<sequence length="362" mass="42373">MDYRVVFKEKLSKMIFLEIDKNGFKDTVCNGAKINFKNKELYLPIDIDYISNNIKDNSKLSNIPVYKFIEGMFYALGCDKDFKYNDDYKSLINNIDNSKDIIKRIIADKIKESKYDDAFVLLKGLAEVEKEIEYYEKILMIGEYIREKDSSFKEIQKEVIEECKKEFPNYPMPYFYNAIILREEDEIYKAFIEMNEYLNKGGEKTDNFISIYEELKDGVDYEKGKEALEEDKPKEALEKLLPLMDKYGDNPLLYLHIAVAYRKLNNSEKAIYYLNESLALDSAYVETVNELALNLAMLGNYEEAIKYFKKAFEATKSVEICTNLIMCYINLNKIEDAKKHLKIAEKLDSKDEVVIKLKEILG</sequence>
<evidence type="ECO:0000256" key="2">
    <source>
        <dbReference type="ARBA" id="ARBA00022803"/>
    </source>
</evidence>
<dbReference type="Pfam" id="PF14559">
    <property type="entry name" value="TPR_19"/>
    <property type="match status" value="1"/>
</dbReference>
<protein>
    <submittedName>
        <fullName evidence="4">Tetratricopeptide repeat-containing protein</fullName>
    </submittedName>
</protein>
<evidence type="ECO:0000256" key="1">
    <source>
        <dbReference type="ARBA" id="ARBA00022737"/>
    </source>
</evidence>
<dbReference type="PROSITE" id="PS50005">
    <property type="entry name" value="TPR"/>
    <property type="match status" value="2"/>
</dbReference>
<keyword evidence="2 3" id="KW-0802">TPR repeat</keyword>
<dbReference type="Pfam" id="PF13181">
    <property type="entry name" value="TPR_8"/>
    <property type="match status" value="1"/>
</dbReference>
<reference evidence="4 5" key="1">
    <citation type="submission" date="2016-11" db="EMBL/GenBank/DDBJ databases">
        <authorList>
            <person name="Jaros S."/>
            <person name="Januszkiewicz K."/>
            <person name="Wedrychowicz H."/>
        </authorList>
    </citation>
    <scope>NUCLEOTIDE SEQUENCE [LARGE SCALE GENOMIC DNA]</scope>
    <source>
        <strain evidence="4 5">DSM 2631</strain>
    </source>
</reference>
<dbReference type="Proteomes" id="UP000184035">
    <property type="component" value="Unassembled WGS sequence"/>
</dbReference>
<organism evidence="4 5">
    <name type="scientific">Clostridium fallax</name>
    <dbReference type="NCBI Taxonomy" id="1533"/>
    <lineage>
        <taxon>Bacteria</taxon>
        <taxon>Bacillati</taxon>
        <taxon>Bacillota</taxon>
        <taxon>Clostridia</taxon>
        <taxon>Eubacteriales</taxon>
        <taxon>Clostridiaceae</taxon>
        <taxon>Clostridium</taxon>
    </lineage>
</organism>
<feature type="repeat" description="TPR" evidence="3">
    <location>
        <begin position="285"/>
        <end position="318"/>
    </location>
</feature>
<evidence type="ECO:0000256" key="3">
    <source>
        <dbReference type="PROSITE-ProRule" id="PRU00339"/>
    </source>
</evidence>
<dbReference type="RefSeq" id="WP_083573491.1">
    <property type="nucleotide sequence ID" value="NZ_FQVM01000013.1"/>
</dbReference>
<dbReference type="InterPro" id="IPR019734">
    <property type="entry name" value="TPR_rpt"/>
</dbReference>
<dbReference type="SMART" id="SM00028">
    <property type="entry name" value="TPR"/>
    <property type="match status" value="3"/>
</dbReference>
<evidence type="ECO:0000313" key="4">
    <source>
        <dbReference type="EMBL" id="SHE83355.1"/>
    </source>
</evidence>
<dbReference type="OrthoDB" id="358807at2"/>
<keyword evidence="5" id="KW-1185">Reference proteome</keyword>
<dbReference type="AlphaFoldDB" id="A0A1M4WQ51"/>